<evidence type="ECO:0000313" key="6">
    <source>
        <dbReference type="EMBL" id="NIH56297.1"/>
    </source>
</evidence>
<dbReference type="PROSITE" id="PS51077">
    <property type="entry name" value="HTH_ICLR"/>
    <property type="match status" value="1"/>
</dbReference>
<evidence type="ECO:0000256" key="1">
    <source>
        <dbReference type="ARBA" id="ARBA00023015"/>
    </source>
</evidence>
<gene>
    <name evidence="6" type="ORF">FB473_000942</name>
</gene>
<dbReference type="PROSITE" id="PS51078">
    <property type="entry name" value="ICLR_ED"/>
    <property type="match status" value="1"/>
</dbReference>
<dbReference type="SUPFAM" id="SSF46785">
    <property type="entry name" value="Winged helix' DNA-binding domain"/>
    <property type="match status" value="1"/>
</dbReference>
<dbReference type="PANTHER" id="PTHR30136:SF24">
    <property type="entry name" value="HTH-TYPE TRANSCRIPTIONAL REPRESSOR ALLR"/>
    <property type="match status" value="1"/>
</dbReference>
<evidence type="ECO:0000313" key="7">
    <source>
        <dbReference type="Proteomes" id="UP000749311"/>
    </source>
</evidence>
<dbReference type="Pfam" id="PF01614">
    <property type="entry name" value="IclR_C"/>
    <property type="match status" value="1"/>
</dbReference>
<dbReference type="PANTHER" id="PTHR30136">
    <property type="entry name" value="HELIX-TURN-HELIX TRANSCRIPTIONAL REGULATOR, ICLR FAMILY"/>
    <property type="match status" value="1"/>
</dbReference>
<dbReference type="InterPro" id="IPR050707">
    <property type="entry name" value="HTH_MetabolicPath_Reg"/>
</dbReference>
<dbReference type="InterPro" id="IPR029016">
    <property type="entry name" value="GAF-like_dom_sf"/>
</dbReference>
<keyword evidence="3" id="KW-0804">Transcription</keyword>
<name>A0ABX0SD32_9ACTN</name>
<dbReference type="SUPFAM" id="SSF55781">
    <property type="entry name" value="GAF domain-like"/>
    <property type="match status" value="1"/>
</dbReference>
<dbReference type="InterPro" id="IPR005471">
    <property type="entry name" value="Tscrpt_reg_IclR_N"/>
</dbReference>
<comment type="caution">
    <text evidence="6">The sequence shown here is derived from an EMBL/GenBank/DDBJ whole genome shotgun (WGS) entry which is preliminary data.</text>
</comment>
<keyword evidence="2" id="KW-0238">DNA-binding</keyword>
<keyword evidence="7" id="KW-1185">Reference proteome</keyword>
<dbReference type="EMBL" id="JAAMOZ010000001">
    <property type="protein sequence ID" value="NIH56297.1"/>
    <property type="molecule type" value="Genomic_DNA"/>
</dbReference>
<evidence type="ECO:0000256" key="3">
    <source>
        <dbReference type="ARBA" id="ARBA00023163"/>
    </source>
</evidence>
<sequence length="233" mass="24646">MAEAGGVMGLSELAEQLDLPTPTLHRLIRTLVARGYVRQLPSRKYALGTRLIRLGEVASQLTGNWARPLLAELVAKLGETANMATLDGDMVAYVAQVPSPHPMRMFTEVGRRVFAHSTGVGKAILASLPEAQVRTIVGRTGLPAQTGRTITDVDALLSELSAIRERGFAVDDGEQELGVRCYAVVVPNASVHTAISISGPGIRVDPALGDKAVPLLQAAAERLAAELAVPESD</sequence>
<keyword evidence="1" id="KW-0805">Transcription regulation</keyword>
<dbReference type="Pfam" id="PF09339">
    <property type="entry name" value="HTH_IclR"/>
    <property type="match status" value="1"/>
</dbReference>
<evidence type="ECO:0000259" key="5">
    <source>
        <dbReference type="PROSITE" id="PS51078"/>
    </source>
</evidence>
<organism evidence="6 7">
    <name type="scientific">Brooklawnia cerclae</name>
    <dbReference type="NCBI Taxonomy" id="349934"/>
    <lineage>
        <taxon>Bacteria</taxon>
        <taxon>Bacillati</taxon>
        <taxon>Actinomycetota</taxon>
        <taxon>Actinomycetes</taxon>
        <taxon>Propionibacteriales</taxon>
        <taxon>Propionibacteriaceae</taxon>
        <taxon>Brooklawnia</taxon>
    </lineage>
</organism>
<evidence type="ECO:0000256" key="2">
    <source>
        <dbReference type="ARBA" id="ARBA00023125"/>
    </source>
</evidence>
<proteinExistence type="predicted"/>
<dbReference type="SMART" id="SM00346">
    <property type="entry name" value="HTH_ICLR"/>
    <property type="match status" value="1"/>
</dbReference>
<dbReference type="InterPro" id="IPR014757">
    <property type="entry name" value="Tscrpt_reg_IclR_C"/>
</dbReference>
<dbReference type="Gene3D" id="3.30.450.40">
    <property type="match status" value="1"/>
</dbReference>
<feature type="domain" description="HTH iclR-type" evidence="4">
    <location>
        <begin position="1"/>
        <end position="49"/>
    </location>
</feature>
<reference evidence="6 7" key="1">
    <citation type="submission" date="2020-02" db="EMBL/GenBank/DDBJ databases">
        <title>Sequencing the genomes of 1000 actinobacteria strains.</title>
        <authorList>
            <person name="Klenk H.-P."/>
        </authorList>
    </citation>
    <scope>NUCLEOTIDE SEQUENCE [LARGE SCALE GENOMIC DNA]</scope>
    <source>
        <strain evidence="6 7">DSM 19609</strain>
    </source>
</reference>
<feature type="domain" description="IclR-ED" evidence="5">
    <location>
        <begin position="50"/>
        <end position="229"/>
    </location>
</feature>
<dbReference type="InterPro" id="IPR036390">
    <property type="entry name" value="WH_DNA-bd_sf"/>
</dbReference>
<evidence type="ECO:0000259" key="4">
    <source>
        <dbReference type="PROSITE" id="PS51077"/>
    </source>
</evidence>
<dbReference type="Gene3D" id="1.10.10.10">
    <property type="entry name" value="Winged helix-like DNA-binding domain superfamily/Winged helix DNA-binding domain"/>
    <property type="match status" value="1"/>
</dbReference>
<dbReference type="InterPro" id="IPR036388">
    <property type="entry name" value="WH-like_DNA-bd_sf"/>
</dbReference>
<protein>
    <submittedName>
        <fullName evidence="6">IclR family acetate operon transcriptional repressor</fullName>
    </submittedName>
</protein>
<dbReference type="Proteomes" id="UP000749311">
    <property type="component" value="Unassembled WGS sequence"/>
</dbReference>
<accession>A0ABX0SD32</accession>